<dbReference type="Gene3D" id="3.30.420.180">
    <property type="entry name" value="CobE/GbiG C-terminal domain"/>
    <property type="match status" value="1"/>
</dbReference>
<organism evidence="4 6">
    <name type="scientific">Enterococcus malodoratus ATCC 43197</name>
    <dbReference type="NCBI Taxonomy" id="1158601"/>
    <lineage>
        <taxon>Bacteria</taxon>
        <taxon>Bacillati</taxon>
        <taxon>Bacillota</taxon>
        <taxon>Bacilli</taxon>
        <taxon>Lactobacillales</taxon>
        <taxon>Enterococcaceae</taxon>
        <taxon>Enterococcus</taxon>
    </lineage>
</organism>
<dbReference type="Gene3D" id="3.40.50.11220">
    <property type="match status" value="1"/>
</dbReference>
<evidence type="ECO:0000313" key="5">
    <source>
        <dbReference type="EMBL" id="EOT69061.1"/>
    </source>
</evidence>
<evidence type="ECO:0000313" key="7">
    <source>
        <dbReference type="Proteomes" id="UP000014148"/>
    </source>
</evidence>
<dbReference type="Pfam" id="PF11760">
    <property type="entry name" value="CbiG_N"/>
    <property type="match status" value="1"/>
</dbReference>
<dbReference type="EMBL" id="AJAK01000007">
    <property type="protein sequence ID" value="EOH80552.1"/>
    <property type="molecule type" value="Genomic_DNA"/>
</dbReference>
<dbReference type="Proteomes" id="UP000013783">
    <property type="component" value="Unassembled WGS sequence"/>
</dbReference>
<dbReference type="GO" id="GO:0009236">
    <property type="term" value="P:cobalamin biosynthetic process"/>
    <property type="evidence" value="ECO:0007669"/>
    <property type="project" value="InterPro"/>
</dbReference>
<feature type="domain" description="Cobalamin synthesis G N-terminal" evidence="2">
    <location>
        <begin position="53"/>
        <end position="132"/>
    </location>
</feature>
<dbReference type="InterPro" id="IPR021745">
    <property type="entry name" value="CbiG_mid"/>
</dbReference>
<dbReference type="EMBL" id="ASWA01000002">
    <property type="protein sequence ID" value="EOT69061.1"/>
    <property type="molecule type" value="Genomic_DNA"/>
</dbReference>
<dbReference type="RefSeq" id="WP_010739473.1">
    <property type="nucleotide sequence ID" value="NZ_KB946249.1"/>
</dbReference>
<dbReference type="AlphaFoldDB" id="R2P8C9"/>
<comment type="caution">
    <text evidence="4">The sequence shown here is derived from an EMBL/GenBank/DDBJ whole genome shotgun (WGS) entry which is preliminary data.</text>
</comment>
<dbReference type="InterPro" id="IPR038029">
    <property type="entry name" value="GbiG_N_sf"/>
</dbReference>
<dbReference type="Pfam" id="PF01890">
    <property type="entry name" value="CbiG_C"/>
    <property type="match status" value="1"/>
</dbReference>
<gene>
    <name evidence="5" type="ORF">I585_00521</name>
    <name evidence="4" type="ORF">UAI_00590</name>
</gene>
<dbReference type="PATRIC" id="fig|1158601.3.peg.570"/>
<dbReference type="InterPro" id="IPR021744">
    <property type="entry name" value="CbiG_N"/>
</dbReference>
<dbReference type="InterPro" id="IPR036518">
    <property type="entry name" value="CobE/GbiG_C_sf"/>
</dbReference>
<reference evidence="4 6" key="1">
    <citation type="submission" date="2013-02" db="EMBL/GenBank/DDBJ databases">
        <title>The Genome Sequence of Enterococcus malodoratus ATCC_43197.</title>
        <authorList>
            <consortium name="The Broad Institute Genome Sequencing Platform"/>
            <consortium name="The Broad Institute Genome Sequencing Center for Infectious Disease"/>
            <person name="Earl A.M."/>
            <person name="Gilmore M.S."/>
            <person name="Lebreton F."/>
            <person name="Walker B."/>
            <person name="Young S.K."/>
            <person name="Zeng Q."/>
            <person name="Gargeya S."/>
            <person name="Fitzgerald M."/>
            <person name="Haas B."/>
            <person name="Abouelleil A."/>
            <person name="Alvarado L."/>
            <person name="Arachchi H.M."/>
            <person name="Berlin A.M."/>
            <person name="Chapman S.B."/>
            <person name="Dewar J."/>
            <person name="Goldberg J."/>
            <person name="Griggs A."/>
            <person name="Gujja S."/>
            <person name="Hansen M."/>
            <person name="Howarth C."/>
            <person name="Imamovic A."/>
            <person name="Larimer J."/>
            <person name="McCowan C."/>
            <person name="Murphy C."/>
            <person name="Neiman D."/>
            <person name="Pearson M."/>
            <person name="Priest M."/>
            <person name="Roberts A."/>
            <person name="Saif S."/>
            <person name="Shea T."/>
            <person name="Sisk P."/>
            <person name="Sykes S."/>
            <person name="Wortman J."/>
            <person name="Nusbaum C."/>
            <person name="Birren B."/>
        </authorList>
    </citation>
    <scope>NUCLEOTIDE SEQUENCE [LARGE SCALE GENOMIC DNA]</scope>
    <source>
        <strain evidence="4 6">ATCC 43197</strain>
    </source>
</reference>
<protein>
    <recommendedName>
        <fullName evidence="8">Cobalamin biosynthesis protein CbiG</fullName>
    </recommendedName>
</protein>
<dbReference type="SUPFAM" id="SSF159664">
    <property type="entry name" value="CobE/GbiG C-terminal domain-like"/>
    <property type="match status" value="1"/>
</dbReference>
<feature type="domain" description="Cobalamin biosynthesis central region" evidence="3">
    <location>
        <begin position="138"/>
        <end position="219"/>
    </location>
</feature>
<dbReference type="Proteomes" id="UP000014148">
    <property type="component" value="Unassembled WGS sequence"/>
</dbReference>
<sequence>MTKIAILALTPTGIELAKKLRMTWDDDIPIFVSEDKVEEDLFVFPTGRFNTGIQALFKQYDALVCIMATGIVVRSIAEVLADKRNDPAVIVIDEKGQHTISLLSGHIGGGNQLTLEIARLLNSSPVITTATDVQNVTALDLLSKDINGWYADFKETTKRVNRLLANHQKVGLIQQKEWVKDLRGLTLLEESDSYDSFEAILFISDKNLEQRSDKIIQVVPKRYVLGIGAKKNTDYSIIKEEYLNFCRSVDIHFQSIKRIVSIDLKKKESGICQLAEWLEVPFETYTSKELSKVSAKYPQSEFVKQITGVGSVSLAAADLASNGQVVTERYANQGVTFALGKDEGDTCCTL</sequence>
<dbReference type="eggNOG" id="COG2073">
    <property type="taxonomic scope" value="Bacteria"/>
</dbReference>
<name>R2P8C9_9ENTE</name>
<dbReference type="PANTHER" id="PTHR37477">
    <property type="entry name" value="COBALT-PRECORRIN-5A HYDROLASE"/>
    <property type="match status" value="1"/>
</dbReference>
<evidence type="ECO:0000259" key="3">
    <source>
        <dbReference type="Pfam" id="PF11761"/>
    </source>
</evidence>
<reference evidence="5 7" key="2">
    <citation type="submission" date="2013-03" db="EMBL/GenBank/DDBJ databases">
        <title>The Genome Sequence of Enterococcus malodoratus ATCC_43197 (PacBio/Illumina hybrid assembly).</title>
        <authorList>
            <consortium name="The Broad Institute Genomics Platform"/>
            <consortium name="The Broad Institute Genome Sequencing Center for Infectious Disease"/>
            <person name="Earl A."/>
            <person name="Russ C."/>
            <person name="Gilmore M."/>
            <person name="Surin D."/>
            <person name="Walker B."/>
            <person name="Young S."/>
            <person name="Zeng Q."/>
            <person name="Gargeya S."/>
            <person name="Fitzgerald M."/>
            <person name="Haas B."/>
            <person name="Abouelleil A."/>
            <person name="Allen A.W."/>
            <person name="Alvarado L."/>
            <person name="Arachchi H.M."/>
            <person name="Berlin A.M."/>
            <person name="Chapman S.B."/>
            <person name="Gainer-Dewar J."/>
            <person name="Goldberg J."/>
            <person name="Griggs A."/>
            <person name="Gujja S."/>
            <person name="Hansen M."/>
            <person name="Howarth C."/>
            <person name="Imamovic A."/>
            <person name="Ireland A."/>
            <person name="Larimer J."/>
            <person name="McCowan C."/>
            <person name="Murphy C."/>
            <person name="Pearson M."/>
            <person name="Poon T.W."/>
            <person name="Priest M."/>
            <person name="Roberts A."/>
            <person name="Saif S."/>
            <person name="Shea T."/>
            <person name="Sisk P."/>
            <person name="Sykes S."/>
            <person name="Wortman J."/>
            <person name="Nusbaum C."/>
            <person name="Birren B."/>
        </authorList>
    </citation>
    <scope>NUCLEOTIDE SEQUENCE [LARGE SCALE GENOMIC DNA]</scope>
    <source>
        <strain evidence="5 7">ATCC 43197</strain>
    </source>
</reference>
<proteinExistence type="predicted"/>
<dbReference type="PANTHER" id="PTHR37477:SF1">
    <property type="entry name" value="COBALT-PRECORRIN-5A HYDROLASE"/>
    <property type="match status" value="1"/>
</dbReference>
<dbReference type="OrthoDB" id="9781023at2"/>
<dbReference type="InterPro" id="IPR052553">
    <property type="entry name" value="CbiG_hydrolase"/>
</dbReference>
<dbReference type="STRING" id="71451.RV07_GL001719"/>
<evidence type="ECO:0000259" key="2">
    <source>
        <dbReference type="Pfam" id="PF11760"/>
    </source>
</evidence>
<feature type="domain" description="CobE/GbiG C-terminal" evidence="1">
    <location>
        <begin position="223"/>
        <end position="339"/>
    </location>
</feature>
<accession>R2P8C9</accession>
<evidence type="ECO:0000313" key="4">
    <source>
        <dbReference type="EMBL" id="EOH80552.1"/>
    </source>
</evidence>
<evidence type="ECO:0008006" key="8">
    <source>
        <dbReference type="Google" id="ProtNLM"/>
    </source>
</evidence>
<evidence type="ECO:0000259" key="1">
    <source>
        <dbReference type="Pfam" id="PF01890"/>
    </source>
</evidence>
<evidence type="ECO:0000313" key="6">
    <source>
        <dbReference type="Proteomes" id="UP000013783"/>
    </source>
</evidence>
<keyword evidence="7" id="KW-1185">Reference proteome</keyword>
<dbReference type="SUPFAM" id="SSF159672">
    <property type="entry name" value="CbiG N-terminal domain-like"/>
    <property type="match status" value="1"/>
</dbReference>
<dbReference type="InterPro" id="IPR002750">
    <property type="entry name" value="CobE/GbiG_C"/>
</dbReference>
<dbReference type="Pfam" id="PF11761">
    <property type="entry name" value="CbiG_mid"/>
    <property type="match status" value="1"/>
</dbReference>